<organism evidence="1 2">
    <name type="scientific">Halteria grandinella</name>
    <dbReference type="NCBI Taxonomy" id="5974"/>
    <lineage>
        <taxon>Eukaryota</taxon>
        <taxon>Sar</taxon>
        <taxon>Alveolata</taxon>
        <taxon>Ciliophora</taxon>
        <taxon>Intramacronucleata</taxon>
        <taxon>Spirotrichea</taxon>
        <taxon>Stichotrichia</taxon>
        <taxon>Sporadotrichida</taxon>
        <taxon>Halteriidae</taxon>
        <taxon>Halteria</taxon>
    </lineage>
</organism>
<accession>A0A8J8NUD3</accession>
<keyword evidence="2" id="KW-1185">Reference proteome</keyword>
<reference evidence="1" key="1">
    <citation type="submission" date="2019-06" db="EMBL/GenBank/DDBJ databases">
        <authorList>
            <person name="Zheng W."/>
        </authorList>
    </citation>
    <scope>NUCLEOTIDE SEQUENCE</scope>
    <source>
        <strain evidence="1">QDHG01</strain>
    </source>
</reference>
<proteinExistence type="predicted"/>
<protein>
    <submittedName>
        <fullName evidence="1">Uncharacterized protein</fullName>
    </submittedName>
</protein>
<dbReference type="AlphaFoldDB" id="A0A8J8NUD3"/>
<comment type="caution">
    <text evidence="1">The sequence shown here is derived from an EMBL/GenBank/DDBJ whole genome shotgun (WGS) entry which is preliminary data.</text>
</comment>
<sequence length="171" mass="19845">MNQYNLKMSSLTTQTQLELQGFTTSKKYNFNKLLCSFIDDFRDIFAITKHFNFKHILLIGEAKPHKKGEKVLEGLGVIEVEKLSLLGQSIQEIPKYLKYVRPKKNGTLKLAPEKVGLGYFEEISKILQSFNMQLGRFDLQAYSIIPASLRFLNYNKIAKVQCIKMRRLDNY</sequence>
<evidence type="ECO:0000313" key="2">
    <source>
        <dbReference type="Proteomes" id="UP000785679"/>
    </source>
</evidence>
<gene>
    <name evidence="1" type="ORF">FGO68_gene10600</name>
</gene>
<evidence type="ECO:0000313" key="1">
    <source>
        <dbReference type="EMBL" id="TNV81683.1"/>
    </source>
</evidence>
<name>A0A8J8NUD3_HALGN</name>
<dbReference type="EMBL" id="RRYP01005846">
    <property type="protein sequence ID" value="TNV81683.1"/>
    <property type="molecule type" value="Genomic_DNA"/>
</dbReference>
<dbReference type="Proteomes" id="UP000785679">
    <property type="component" value="Unassembled WGS sequence"/>
</dbReference>